<accession>A0A7Y4LBA6</accession>
<comment type="caution">
    <text evidence="4">The sequence shown here is derived from an EMBL/GenBank/DDBJ whole genome shotgun (WGS) entry which is preliminary data.</text>
</comment>
<dbReference type="GO" id="GO:0036009">
    <property type="term" value="F:protein-glutamine N-methyltransferase activity"/>
    <property type="evidence" value="ECO:0007669"/>
    <property type="project" value="TreeGrafter"/>
</dbReference>
<dbReference type="GO" id="GO:0003676">
    <property type="term" value="F:nucleic acid binding"/>
    <property type="evidence" value="ECO:0007669"/>
    <property type="project" value="InterPro"/>
</dbReference>
<dbReference type="InterPro" id="IPR029063">
    <property type="entry name" value="SAM-dependent_MTases_sf"/>
</dbReference>
<keyword evidence="1 4" id="KW-0489">Methyltransferase</keyword>
<sequence>MVQYIEIMGERLTWQSENQAKVPKQIEIVDDTLSTEQALRLVRNGTALLWQGDFIQAKQLLAAMGRRIELGKNSRAKKSKLSSALPSPTHFLKSDSQSSAKSFHLYRLAQSQKAQLLGMLLIRVEADFTIHLRRAPDIQEAAAQVWSWQEPFVVSLRELLGVIGAYEWRKNGVLIPCLGKAAKIYPFYGVFSPIRGEYLDLVAEAPLPDKHHTAIEVGCGTGVLSAILAKRGVSQVIATDISSRAVECAKFNMQQLGLEKQVTVLAQPFFPNTLADVIICNPPWLPAKATTSLESAVYDPQSGMLKGFLSGVAKHLNDGGEAWLIISNLAEILGLRSREELLTWIQQTGLQVKARYDTTPKHKKVQDKTDPLSQARQQEVTSLWVLRHKPSISDN</sequence>
<dbReference type="RefSeq" id="WP_171589297.1">
    <property type="nucleotide sequence ID" value="NZ_JABGBO010000010.1"/>
</dbReference>
<dbReference type="InterPro" id="IPR050320">
    <property type="entry name" value="N5-glutamine_MTase"/>
</dbReference>
<dbReference type="CDD" id="cd02440">
    <property type="entry name" value="AdoMet_MTases"/>
    <property type="match status" value="1"/>
</dbReference>
<dbReference type="Pfam" id="PF05175">
    <property type="entry name" value="MTS"/>
    <property type="match status" value="1"/>
</dbReference>
<organism evidence="4 5">
    <name type="scientific">Pelistega europaea</name>
    <dbReference type="NCBI Taxonomy" id="106147"/>
    <lineage>
        <taxon>Bacteria</taxon>
        <taxon>Pseudomonadati</taxon>
        <taxon>Pseudomonadota</taxon>
        <taxon>Betaproteobacteria</taxon>
        <taxon>Burkholderiales</taxon>
        <taxon>Alcaligenaceae</taxon>
        <taxon>Pelistega</taxon>
    </lineage>
</organism>
<dbReference type="SUPFAM" id="SSF53335">
    <property type="entry name" value="S-adenosyl-L-methionine-dependent methyltransferases"/>
    <property type="match status" value="1"/>
</dbReference>
<proteinExistence type="predicted"/>
<dbReference type="AlphaFoldDB" id="A0A7Y4LBA6"/>
<evidence type="ECO:0000259" key="3">
    <source>
        <dbReference type="Pfam" id="PF05175"/>
    </source>
</evidence>
<dbReference type="PANTHER" id="PTHR18895">
    <property type="entry name" value="HEMK METHYLTRANSFERASE"/>
    <property type="match status" value="1"/>
</dbReference>
<reference evidence="4 5" key="1">
    <citation type="submission" date="2020-05" db="EMBL/GenBank/DDBJ databases">
        <authorList>
            <person name="Niu N."/>
        </authorList>
    </citation>
    <scope>NUCLEOTIDE SEQUENCE [LARGE SCALE GENOMIC DNA]</scope>
    <source>
        <strain evidence="4 5">LMG10982</strain>
    </source>
</reference>
<evidence type="ECO:0000313" key="4">
    <source>
        <dbReference type="EMBL" id="NOL50318.1"/>
    </source>
</evidence>
<dbReference type="PROSITE" id="PS00092">
    <property type="entry name" value="N6_MTASE"/>
    <property type="match status" value="1"/>
</dbReference>
<keyword evidence="4" id="KW-0808">Transferase</keyword>
<dbReference type="Gene3D" id="3.40.50.150">
    <property type="entry name" value="Vaccinia Virus protein VP39"/>
    <property type="match status" value="1"/>
</dbReference>
<gene>
    <name evidence="4" type="ORF">HKX40_09270</name>
</gene>
<keyword evidence="2" id="KW-0949">S-adenosyl-L-methionine</keyword>
<evidence type="ECO:0000256" key="1">
    <source>
        <dbReference type="ARBA" id="ARBA00022603"/>
    </source>
</evidence>
<dbReference type="InterPro" id="IPR007848">
    <property type="entry name" value="Small_mtfrase_dom"/>
</dbReference>
<dbReference type="GO" id="GO:0032259">
    <property type="term" value="P:methylation"/>
    <property type="evidence" value="ECO:0007669"/>
    <property type="project" value="UniProtKB-KW"/>
</dbReference>
<evidence type="ECO:0000256" key="2">
    <source>
        <dbReference type="ARBA" id="ARBA00022691"/>
    </source>
</evidence>
<dbReference type="EMBL" id="JABGBO010000010">
    <property type="protein sequence ID" value="NOL50318.1"/>
    <property type="molecule type" value="Genomic_DNA"/>
</dbReference>
<dbReference type="PANTHER" id="PTHR18895:SF74">
    <property type="entry name" value="MTRF1L RELEASE FACTOR GLUTAMINE METHYLTRANSFERASE"/>
    <property type="match status" value="1"/>
</dbReference>
<feature type="domain" description="Methyltransferase small" evidence="3">
    <location>
        <begin position="209"/>
        <end position="328"/>
    </location>
</feature>
<dbReference type="InterPro" id="IPR002052">
    <property type="entry name" value="DNA_methylase_N6_adenine_CS"/>
</dbReference>
<name>A0A7Y4LBA6_9BURK</name>
<dbReference type="Proteomes" id="UP000541421">
    <property type="component" value="Unassembled WGS sequence"/>
</dbReference>
<keyword evidence="5" id="KW-1185">Reference proteome</keyword>
<protein>
    <submittedName>
        <fullName evidence="4">Class I SAM-dependent methyltransferase</fullName>
    </submittedName>
</protein>
<evidence type="ECO:0000313" key="5">
    <source>
        <dbReference type="Proteomes" id="UP000541421"/>
    </source>
</evidence>